<dbReference type="RefSeq" id="WP_380057373.1">
    <property type="nucleotide sequence ID" value="NZ_JBHSWB010000001.1"/>
</dbReference>
<name>A0ABW1ZQI1_9DEIO</name>
<dbReference type="SMART" id="SM00267">
    <property type="entry name" value="GGDEF"/>
    <property type="match status" value="1"/>
</dbReference>
<reference evidence="4" key="1">
    <citation type="journal article" date="2019" name="Int. J. Syst. Evol. Microbiol.">
        <title>The Global Catalogue of Microorganisms (GCM) 10K type strain sequencing project: providing services to taxonomists for standard genome sequencing and annotation.</title>
        <authorList>
            <consortium name="The Broad Institute Genomics Platform"/>
            <consortium name="The Broad Institute Genome Sequencing Center for Infectious Disease"/>
            <person name="Wu L."/>
            <person name="Ma J."/>
        </authorList>
    </citation>
    <scope>NUCLEOTIDE SEQUENCE [LARGE SCALE GENOMIC DNA]</scope>
    <source>
        <strain evidence="4">CCUG 63830</strain>
    </source>
</reference>
<dbReference type="NCBIfam" id="TIGR00254">
    <property type="entry name" value="GGDEF"/>
    <property type="match status" value="1"/>
</dbReference>
<feature type="transmembrane region" description="Helical" evidence="1">
    <location>
        <begin position="28"/>
        <end position="46"/>
    </location>
</feature>
<dbReference type="PANTHER" id="PTHR45138:SF9">
    <property type="entry name" value="DIGUANYLATE CYCLASE DGCM-RELATED"/>
    <property type="match status" value="1"/>
</dbReference>
<evidence type="ECO:0000313" key="3">
    <source>
        <dbReference type="EMBL" id="MFC6661732.1"/>
    </source>
</evidence>
<dbReference type="EMBL" id="JBHSWB010000001">
    <property type="protein sequence ID" value="MFC6661732.1"/>
    <property type="molecule type" value="Genomic_DNA"/>
</dbReference>
<dbReference type="InterPro" id="IPR050469">
    <property type="entry name" value="Diguanylate_Cyclase"/>
</dbReference>
<keyword evidence="1" id="KW-0472">Membrane</keyword>
<feature type="domain" description="GGDEF" evidence="2">
    <location>
        <begin position="197"/>
        <end position="329"/>
    </location>
</feature>
<keyword evidence="3" id="KW-0808">Transferase</keyword>
<dbReference type="InterPro" id="IPR043128">
    <property type="entry name" value="Rev_trsase/Diguanyl_cyclase"/>
</dbReference>
<evidence type="ECO:0000256" key="1">
    <source>
        <dbReference type="SAM" id="Phobius"/>
    </source>
</evidence>
<proteinExistence type="predicted"/>
<dbReference type="InterPro" id="IPR029787">
    <property type="entry name" value="Nucleotide_cyclase"/>
</dbReference>
<dbReference type="SUPFAM" id="SSF55073">
    <property type="entry name" value="Nucleotide cyclase"/>
    <property type="match status" value="1"/>
</dbReference>
<dbReference type="PANTHER" id="PTHR45138">
    <property type="entry name" value="REGULATORY COMPONENTS OF SENSORY TRANSDUCTION SYSTEM"/>
    <property type="match status" value="1"/>
</dbReference>
<dbReference type="Gene3D" id="3.30.70.270">
    <property type="match status" value="1"/>
</dbReference>
<dbReference type="EC" id="2.7.7.65" evidence="3"/>
<keyword evidence="3" id="KW-0548">Nucleotidyltransferase</keyword>
<sequence>MFGGGGVLALLALLVPAPSPPNLAAGQALFALTAATGLGVAALSIRRPGALRSERFDTLFMVLGNLCALTSALGEALHFGTTYSEHVALWPMVFAAGFLGRRLLWVQAVLTPPLLALTVYARSLIVGTGERWWIEALVLAVPVVVTGLIIGFFRAAAEDEAEELTQQVGTDPLTGLANRRALHAEFGRLAARVPPGHRVAVIMLDLDHFKQVNDRYGHRVGDEVLRCFAAVLRDHAQPHDLLVRVGGEEFVWVTAEAALDPVMARVEAARAAHAAHPDARAVTVSAGLVCHEASEPLSAGHLDDLLGRADAALYAAKAAGRNCLHLYGGPRPVLEPA</sequence>
<keyword evidence="4" id="KW-1185">Reference proteome</keyword>
<keyword evidence="1" id="KW-1133">Transmembrane helix</keyword>
<gene>
    <name evidence="3" type="ORF">ACFP90_16390</name>
</gene>
<dbReference type="CDD" id="cd01949">
    <property type="entry name" value="GGDEF"/>
    <property type="match status" value="1"/>
</dbReference>
<accession>A0ABW1ZQI1</accession>
<dbReference type="GO" id="GO:0052621">
    <property type="term" value="F:diguanylate cyclase activity"/>
    <property type="evidence" value="ECO:0007669"/>
    <property type="project" value="UniProtKB-EC"/>
</dbReference>
<dbReference type="PROSITE" id="PS50887">
    <property type="entry name" value="GGDEF"/>
    <property type="match status" value="1"/>
</dbReference>
<comment type="caution">
    <text evidence="3">The sequence shown here is derived from an EMBL/GenBank/DDBJ whole genome shotgun (WGS) entry which is preliminary data.</text>
</comment>
<protein>
    <submittedName>
        <fullName evidence="3">Diguanylate cyclase domain-containing protein</fullName>
        <ecNumber evidence="3">2.7.7.65</ecNumber>
    </submittedName>
</protein>
<evidence type="ECO:0000313" key="4">
    <source>
        <dbReference type="Proteomes" id="UP001596317"/>
    </source>
</evidence>
<dbReference type="InterPro" id="IPR000160">
    <property type="entry name" value="GGDEF_dom"/>
</dbReference>
<keyword evidence="1" id="KW-0812">Transmembrane</keyword>
<evidence type="ECO:0000259" key="2">
    <source>
        <dbReference type="PROSITE" id="PS50887"/>
    </source>
</evidence>
<feature type="transmembrane region" description="Helical" evidence="1">
    <location>
        <begin position="99"/>
        <end position="120"/>
    </location>
</feature>
<organism evidence="3 4">
    <name type="scientific">Deinococcus multiflagellatus</name>
    <dbReference type="NCBI Taxonomy" id="1656887"/>
    <lineage>
        <taxon>Bacteria</taxon>
        <taxon>Thermotogati</taxon>
        <taxon>Deinococcota</taxon>
        <taxon>Deinococci</taxon>
        <taxon>Deinococcales</taxon>
        <taxon>Deinococcaceae</taxon>
        <taxon>Deinococcus</taxon>
    </lineage>
</organism>
<feature type="transmembrane region" description="Helical" evidence="1">
    <location>
        <begin position="58"/>
        <end position="79"/>
    </location>
</feature>
<feature type="transmembrane region" description="Helical" evidence="1">
    <location>
        <begin position="132"/>
        <end position="153"/>
    </location>
</feature>
<dbReference type="Pfam" id="PF00990">
    <property type="entry name" value="GGDEF"/>
    <property type="match status" value="1"/>
</dbReference>
<dbReference type="Proteomes" id="UP001596317">
    <property type="component" value="Unassembled WGS sequence"/>
</dbReference>